<feature type="non-terminal residue" evidence="1">
    <location>
        <position position="1"/>
    </location>
</feature>
<organism evidence="1">
    <name type="scientific">Tetraselmis sp. GSL018</name>
    <dbReference type="NCBI Taxonomy" id="582737"/>
    <lineage>
        <taxon>Eukaryota</taxon>
        <taxon>Viridiplantae</taxon>
        <taxon>Chlorophyta</taxon>
        <taxon>core chlorophytes</taxon>
        <taxon>Chlorodendrophyceae</taxon>
        <taxon>Chlorodendrales</taxon>
        <taxon>Chlorodendraceae</taxon>
        <taxon>Tetraselmis</taxon>
    </lineage>
</organism>
<dbReference type="AlphaFoldDB" id="A0A061QXW7"/>
<evidence type="ECO:0000313" key="1">
    <source>
        <dbReference type="EMBL" id="JAC65522.1"/>
    </source>
</evidence>
<proteinExistence type="predicted"/>
<protein>
    <submittedName>
        <fullName evidence="1">Uncharacterized protein</fullName>
    </submittedName>
</protein>
<sequence length="35" mass="3958">HFLEHAVHLVGEAKLEVYLENGSSSAQHNKLFSCY</sequence>
<accession>A0A061QXW7</accession>
<reference evidence="1" key="1">
    <citation type="submission" date="2014-05" db="EMBL/GenBank/DDBJ databases">
        <title>The transcriptome of the halophilic microalga Tetraselmis sp. GSL018 isolated from the Great Salt Lake, Utah.</title>
        <authorList>
            <person name="Jinkerson R.E."/>
            <person name="D'Adamo S."/>
            <person name="Posewitz M.C."/>
        </authorList>
    </citation>
    <scope>NUCLEOTIDE SEQUENCE</scope>
    <source>
        <strain evidence="1">GSL018</strain>
    </source>
</reference>
<name>A0A061QXW7_9CHLO</name>
<gene>
    <name evidence="1" type="ORF">TSPGSL018_15864</name>
</gene>
<dbReference type="EMBL" id="GBEZ01021211">
    <property type="protein sequence ID" value="JAC65522.1"/>
    <property type="molecule type" value="Transcribed_RNA"/>
</dbReference>